<name>A0ABS3Z3I7_9BACT</name>
<feature type="domain" description="Thioredoxin" evidence="6">
    <location>
        <begin position="327"/>
        <end position="469"/>
    </location>
</feature>
<dbReference type="RefSeq" id="WP_209143517.1">
    <property type="nucleotide sequence ID" value="NZ_JAGHKO010000014.1"/>
</dbReference>
<keyword evidence="2" id="KW-0201">Cytochrome c-type biogenesis</keyword>
<evidence type="ECO:0000256" key="3">
    <source>
        <dbReference type="ARBA" id="ARBA00023157"/>
    </source>
</evidence>
<comment type="subcellular location">
    <subcellularLocation>
        <location evidence="1">Cell envelope</location>
    </subcellularLocation>
</comment>
<dbReference type="PANTHER" id="PTHR42852">
    <property type="entry name" value="THIOL:DISULFIDE INTERCHANGE PROTEIN DSBE"/>
    <property type="match status" value="1"/>
</dbReference>
<reference evidence="7 8" key="1">
    <citation type="submission" date="2021-03" db="EMBL/GenBank/DDBJ databases">
        <title>Assistant Professor.</title>
        <authorList>
            <person name="Huq M.A."/>
        </authorList>
    </citation>
    <scope>NUCLEOTIDE SEQUENCE [LARGE SCALE GENOMIC DNA]</scope>
    <source>
        <strain evidence="7 8">MAH-29</strain>
    </source>
</reference>
<evidence type="ECO:0000256" key="1">
    <source>
        <dbReference type="ARBA" id="ARBA00004196"/>
    </source>
</evidence>
<dbReference type="SUPFAM" id="SSF52833">
    <property type="entry name" value="Thioredoxin-like"/>
    <property type="match status" value="1"/>
</dbReference>
<keyword evidence="5" id="KW-0732">Signal</keyword>
<dbReference type="PROSITE" id="PS00194">
    <property type="entry name" value="THIOREDOXIN_1"/>
    <property type="match status" value="1"/>
</dbReference>
<dbReference type="CDD" id="cd02966">
    <property type="entry name" value="TlpA_like_family"/>
    <property type="match status" value="1"/>
</dbReference>
<feature type="chain" id="PRO_5046228434" evidence="5">
    <location>
        <begin position="25"/>
        <end position="473"/>
    </location>
</feature>
<dbReference type="EMBL" id="JAGHKO010000014">
    <property type="protein sequence ID" value="MBO9204699.1"/>
    <property type="molecule type" value="Genomic_DNA"/>
</dbReference>
<organism evidence="7 8">
    <name type="scientific">Niastella soli</name>
    <dbReference type="NCBI Taxonomy" id="2821487"/>
    <lineage>
        <taxon>Bacteria</taxon>
        <taxon>Pseudomonadati</taxon>
        <taxon>Bacteroidota</taxon>
        <taxon>Chitinophagia</taxon>
        <taxon>Chitinophagales</taxon>
        <taxon>Chitinophagaceae</taxon>
        <taxon>Niastella</taxon>
    </lineage>
</organism>
<evidence type="ECO:0000259" key="6">
    <source>
        <dbReference type="PROSITE" id="PS51352"/>
    </source>
</evidence>
<sequence length="473" mass="53719">MRQLFSPRLTMVLICTLSVLYTKAIGTQTTTVTCQLNKKIGSAVFLYRVNNGEAVSLGFKWLNDKNACTFTFDAEKEGIYYLRRAGAHSSFFNYCMYLTPGDVKTVQVYISDKSIDFDSCQIVNPKKETGYLQQWTNLLNNICKLGTFRTKREEFFPAFDAFVRKAESLKKECAATNATFCKIFNAKIDADIQFVKAGAFFYFTERMNGDRDTDAKHQSFYSSLLNDKLSNAGYLASEHGMQIVNYVLGYRKSMQSADPLQWWAVPFAEKMNQIGNEMLKATYVANYLKSVTSYEQFKTDIEPYQELMNKTGYDDEYEIKLDEVTVFAKGADGYNFSLPNTRNKLVSLVSLKGKVVVIDMWAMWCASCLQEKPFYEKLAEEYKDRNDIVFVGVSVDGEGKKAPWKDFVARKGYKTMELLAEPSGGLMSYYKIAGIPRYLVFDKDGKIVTVDAPRPSTSGLKKLIDQTLSNTAK</sequence>
<dbReference type="Proteomes" id="UP000677244">
    <property type="component" value="Unassembled WGS sequence"/>
</dbReference>
<dbReference type="Gene3D" id="3.40.30.10">
    <property type="entry name" value="Glutaredoxin"/>
    <property type="match status" value="1"/>
</dbReference>
<gene>
    <name evidence="7" type="ORF">J7I42_30705</name>
</gene>
<evidence type="ECO:0000313" key="8">
    <source>
        <dbReference type="Proteomes" id="UP000677244"/>
    </source>
</evidence>
<proteinExistence type="predicted"/>
<feature type="signal peptide" evidence="5">
    <location>
        <begin position="1"/>
        <end position="24"/>
    </location>
</feature>
<accession>A0ABS3Z3I7</accession>
<keyword evidence="4" id="KW-0676">Redox-active center</keyword>
<dbReference type="PANTHER" id="PTHR42852:SF6">
    <property type="entry name" value="THIOL:DISULFIDE INTERCHANGE PROTEIN DSBE"/>
    <property type="match status" value="1"/>
</dbReference>
<evidence type="ECO:0000313" key="7">
    <source>
        <dbReference type="EMBL" id="MBO9204699.1"/>
    </source>
</evidence>
<keyword evidence="3" id="KW-1015">Disulfide bond</keyword>
<dbReference type="InterPro" id="IPR013766">
    <property type="entry name" value="Thioredoxin_domain"/>
</dbReference>
<dbReference type="PROSITE" id="PS51352">
    <property type="entry name" value="THIOREDOXIN_2"/>
    <property type="match status" value="1"/>
</dbReference>
<evidence type="ECO:0000256" key="4">
    <source>
        <dbReference type="ARBA" id="ARBA00023284"/>
    </source>
</evidence>
<comment type="caution">
    <text evidence="7">The sequence shown here is derived from an EMBL/GenBank/DDBJ whole genome shotgun (WGS) entry which is preliminary data.</text>
</comment>
<dbReference type="InterPro" id="IPR050553">
    <property type="entry name" value="Thioredoxin_ResA/DsbE_sf"/>
</dbReference>
<protein>
    <submittedName>
        <fullName evidence="7">TlpA family protein disulfide reductase</fullName>
    </submittedName>
</protein>
<dbReference type="Pfam" id="PF08534">
    <property type="entry name" value="Redoxin"/>
    <property type="match status" value="1"/>
</dbReference>
<dbReference type="InterPro" id="IPR013740">
    <property type="entry name" value="Redoxin"/>
</dbReference>
<dbReference type="InterPro" id="IPR036249">
    <property type="entry name" value="Thioredoxin-like_sf"/>
</dbReference>
<dbReference type="InterPro" id="IPR017937">
    <property type="entry name" value="Thioredoxin_CS"/>
</dbReference>
<evidence type="ECO:0000256" key="5">
    <source>
        <dbReference type="SAM" id="SignalP"/>
    </source>
</evidence>
<keyword evidence="8" id="KW-1185">Reference proteome</keyword>
<evidence type="ECO:0000256" key="2">
    <source>
        <dbReference type="ARBA" id="ARBA00022748"/>
    </source>
</evidence>